<dbReference type="InterPro" id="IPR000515">
    <property type="entry name" value="MetI-like"/>
</dbReference>
<comment type="similarity">
    <text evidence="7">Belongs to the binding-protein-dependent transport system permease family.</text>
</comment>
<dbReference type="Gene3D" id="1.10.3720.10">
    <property type="entry name" value="MetI-like"/>
    <property type="match status" value="1"/>
</dbReference>
<evidence type="ECO:0000313" key="10">
    <source>
        <dbReference type="Proteomes" id="UP001144256"/>
    </source>
</evidence>
<name>A0A9W6DE36_9FIRM</name>
<dbReference type="SUPFAM" id="SSF161098">
    <property type="entry name" value="MetI-like"/>
    <property type="match status" value="1"/>
</dbReference>
<evidence type="ECO:0000256" key="5">
    <source>
        <dbReference type="ARBA" id="ARBA00022989"/>
    </source>
</evidence>
<dbReference type="PANTHER" id="PTHR43744:SF8">
    <property type="entry name" value="SN-GLYCEROL-3-PHOSPHATE TRANSPORT SYSTEM PERMEASE PROTEIN UGPE"/>
    <property type="match status" value="1"/>
</dbReference>
<evidence type="ECO:0000256" key="4">
    <source>
        <dbReference type="ARBA" id="ARBA00022692"/>
    </source>
</evidence>
<keyword evidence="4 7" id="KW-0812">Transmembrane</keyword>
<dbReference type="PANTHER" id="PTHR43744">
    <property type="entry name" value="ABC TRANSPORTER PERMEASE PROTEIN MG189-RELATED-RELATED"/>
    <property type="match status" value="1"/>
</dbReference>
<dbReference type="CDD" id="cd06261">
    <property type="entry name" value="TM_PBP2"/>
    <property type="match status" value="1"/>
</dbReference>
<evidence type="ECO:0000259" key="8">
    <source>
        <dbReference type="PROSITE" id="PS50928"/>
    </source>
</evidence>
<evidence type="ECO:0000256" key="7">
    <source>
        <dbReference type="RuleBase" id="RU363032"/>
    </source>
</evidence>
<dbReference type="GO" id="GO:0005886">
    <property type="term" value="C:plasma membrane"/>
    <property type="evidence" value="ECO:0007669"/>
    <property type="project" value="UniProtKB-SubCell"/>
</dbReference>
<accession>A0A9W6DE36</accession>
<gene>
    <name evidence="9" type="ORF">SH1V18_04570</name>
</gene>
<dbReference type="GO" id="GO:0055085">
    <property type="term" value="P:transmembrane transport"/>
    <property type="evidence" value="ECO:0007669"/>
    <property type="project" value="InterPro"/>
</dbReference>
<proteinExistence type="inferred from homology"/>
<organism evidence="9 10">
    <name type="scientific">Vallitalea longa</name>
    <dbReference type="NCBI Taxonomy" id="2936439"/>
    <lineage>
        <taxon>Bacteria</taxon>
        <taxon>Bacillati</taxon>
        <taxon>Bacillota</taxon>
        <taxon>Clostridia</taxon>
        <taxon>Lachnospirales</taxon>
        <taxon>Vallitaleaceae</taxon>
        <taxon>Vallitalea</taxon>
    </lineage>
</organism>
<reference evidence="9" key="1">
    <citation type="submission" date="2022-06" db="EMBL/GenBank/DDBJ databases">
        <title>Vallitalea longa sp. nov., an anaerobic bacterium isolated from marine sediment.</title>
        <authorList>
            <person name="Hirano S."/>
            <person name="Terahara T."/>
            <person name="Mori K."/>
            <person name="Hamada M."/>
            <person name="Matsumoto R."/>
            <person name="Kobayashi T."/>
        </authorList>
    </citation>
    <scope>NUCLEOTIDE SEQUENCE</scope>
    <source>
        <strain evidence="9">SH18-1</strain>
    </source>
</reference>
<keyword evidence="10" id="KW-1185">Reference proteome</keyword>
<keyword evidence="6 7" id="KW-0472">Membrane</keyword>
<feature type="transmembrane region" description="Helical" evidence="7">
    <location>
        <begin position="139"/>
        <end position="158"/>
    </location>
</feature>
<keyword evidence="5 7" id="KW-1133">Transmembrane helix</keyword>
<keyword evidence="2 7" id="KW-0813">Transport</keyword>
<dbReference type="Pfam" id="PF00528">
    <property type="entry name" value="BPD_transp_1"/>
    <property type="match status" value="1"/>
</dbReference>
<feature type="transmembrane region" description="Helical" evidence="7">
    <location>
        <begin position="242"/>
        <end position="263"/>
    </location>
</feature>
<evidence type="ECO:0000256" key="3">
    <source>
        <dbReference type="ARBA" id="ARBA00022475"/>
    </source>
</evidence>
<dbReference type="AlphaFoldDB" id="A0A9W6DE36"/>
<keyword evidence="3" id="KW-1003">Cell membrane</keyword>
<feature type="transmembrane region" description="Helical" evidence="7">
    <location>
        <begin position="12"/>
        <end position="32"/>
    </location>
</feature>
<feature type="transmembrane region" description="Helical" evidence="7">
    <location>
        <begin position="187"/>
        <end position="208"/>
    </location>
</feature>
<sequence>MNVRNKFFKHLIYIILIIGVIIMTLPTIYMISTSLKPNGALYEYPPRLFPSKATIENYIYVIKEVDFYKNFINSVIVSVSTIAIVALVSSSLAYCISRLNFPGRKFIYVMILSTMIVPGMTLIIPQFELAVFFNMTNKLSGLVPIYVSWVVPFSTFMIKGFIDDVPKEFDEAVFIDGGNILTIYRHIMLPLASPAIATVSIFNFLTVWEEYPWALTVLNDKDVRTLPIAISGFFGQHNFTQWGYVFAMSVISLLPVILIFIFCQKFFVKGLSGGAVKG</sequence>
<dbReference type="EMBL" id="BRLB01000001">
    <property type="protein sequence ID" value="GKX27977.1"/>
    <property type="molecule type" value="Genomic_DNA"/>
</dbReference>
<comment type="subcellular location">
    <subcellularLocation>
        <location evidence="1 7">Cell membrane</location>
        <topology evidence="1 7">Multi-pass membrane protein</topology>
    </subcellularLocation>
</comment>
<evidence type="ECO:0000256" key="6">
    <source>
        <dbReference type="ARBA" id="ARBA00023136"/>
    </source>
</evidence>
<feature type="transmembrane region" description="Helical" evidence="7">
    <location>
        <begin position="106"/>
        <end position="127"/>
    </location>
</feature>
<evidence type="ECO:0000256" key="1">
    <source>
        <dbReference type="ARBA" id="ARBA00004651"/>
    </source>
</evidence>
<dbReference type="InterPro" id="IPR035906">
    <property type="entry name" value="MetI-like_sf"/>
</dbReference>
<evidence type="ECO:0000256" key="2">
    <source>
        <dbReference type="ARBA" id="ARBA00022448"/>
    </source>
</evidence>
<protein>
    <submittedName>
        <fullName evidence="9">ABC transporter permease</fullName>
    </submittedName>
</protein>
<dbReference type="PROSITE" id="PS50928">
    <property type="entry name" value="ABC_TM1"/>
    <property type="match status" value="1"/>
</dbReference>
<comment type="caution">
    <text evidence="9">The sequence shown here is derived from an EMBL/GenBank/DDBJ whole genome shotgun (WGS) entry which is preliminary data.</text>
</comment>
<evidence type="ECO:0000313" key="9">
    <source>
        <dbReference type="EMBL" id="GKX27977.1"/>
    </source>
</evidence>
<dbReference type="Proteomes" id="UP001144256">
    <property type="component" value="Unassembled WGS sequence"/>
</dbReference>
<feature type="domain" description="ABC transmembrane type-1" evidence="8">
    <location>
        <begin position="71"/>
        <end position="263"/>
    </location>
</feature>
<feature type="transmembrane region" description="Helical" evidence="7">
    <location>
        <begin position="71"/>
        <end position="94"/>
    </location>
</feature>